<evidence type="ECO:0000313" key="2">
    <source>
        <dbReference type="EMBL" id="GJU06928.1"/>
    </source>
</evidence>
<keyword evidence="2" id="KW-0695">RNA-directed DNA polymerase</keyword>
<keyword evidence="2" id="KW-0548">Nucleotidyltransferase</keyword>
<keyword evidence="3" id="KW-1185">Reference proteome</keyword>
<evidence type="ECO:0000313" key="3">
    <source>
        <dbReference type="Proteomes" id="UP001151760"/>
    </source>
</evidence>
<proteinExistence type="predicted"/>
<gene>
    <name evidence="2" type="ORF">Tco_1123358</name>
</gene>
<name>A0ABQ5J5N9_9ASTR</name>
<dbReference type="InterPro" id="IPR012677">
    <property type="entry name" value="Nucleotide-bd_a/b_plait_sf"/>
</dbReference>
<dbReference type="InterPro" id="IPR035979">
    <property type="entry name" value="RBD_domain_sf"/>
</dbReference>
<reference evidence="2" key="1">
    <citation type="journal article" date="2022" name="Int. J. Mol. Sci.">
        <title>Draft Genome of Tanacetum Coccineum: Genomic Comparison of Closely Related Tanacetum-Family Plants.</title>
        <authorList>
            <person name="Yamashiro T."/>
            <person name="Shiraishi A."/>
            <person name="Nakayama K."/>
            <person name="Satake H."/>
        </authorList>
    </citation>
    <scope>NUCLEOTIDE SEQUENCE</scope>
</reference>
<sequence length="193" mass="22098">MGTKDLYHLCDRHAKGVDVYIARKLSKIGKRFGFVRFIEMENQQKLLEDLNQIWIGSYKLFASMARFEKKAPVQRTRSVNYGPCSYHVTDKASYETHANGSRSSAATLKGKMDPNKKNTETQHAEMEWYFTQIHSVSNSFMVDERVVWLEIDGLPLCAWITKAFQKVAKAWGEPVFVDNEPLAEPGFQVKGLT</sequence>
<dbReference type="GO" id="GO:0003964">
    <property type="term" value="F:RNA-directed DNA polymerase activity"/>
    <property type="evidence" value="ECO:0007669"/>
    <property type="project" value="UniProtKB-KW"/>
</dbReference>
<dbReference type="EMBL" id="BQNB010021488">
    <property type="protein sequence ID" value="GJU06928.1"/>
    <property type="molecule type" value="Genomic_DNA"/>
</dbReference>
<dbReference type="Gene3D" id="3.30.70.330">
    <property type="match status" value="1"/>
</dbReference>
<organism evidence="2 3">
    <name type="scientific">Tanacetum coccineum</name>
    <dbReference type="NCBI Taxonomy" id="301880"/>
    <lineage>
        <taxon>Eukaryota</taxon>
        <taxon>Viridiplantae</taxon>
        <taxon>Streptophyta</taxon>
        <taxon>Embryophyta</taxon>
        <taxon>Tracheophyta</taxon>
        <taxon>Spermatophyta</taxon>
        <taxon>Magnoliopsida</taxon>
        <taxon>eudicotyledons</taxon>
        <taxon>Gunneridae</taxon>
        <taxon>Pentapetalae</taxon>
        <taxon>asterids</taxon>
        <taxon>campanulids</taxon>
        <taxon>Asterales</taxon>
        <taxon>Asteraceae</taxon>
        <taxon>Asteroideae</taxon>
        <taxon>Anthemideae</taxon>
        <taxon>Anthemidinae</taxon>
        <taxon>Tanacetum</taxon>
    </lineage>
</organism>
<protein>
    <submittedName>
        <fullName evidence="2">RNA-directed DNA polymerase, eukaryota</fullName>
    </submittedName>
</protein>
<keyword evidence="2" id="KW-0808">Transferase</keyword>
<reference evidence="2" key="2">
    <citation type="submission" date="2022-01" db="EMBL/GenBank/DDBJ databases">
        <authorList>
            <person name="Yamashiro T."/>
            <person name="Shiraishi A."/>
            <person name="Satake H."/>
            <person name="Nakayama K."/>
        </authorList>
    </citation>
    <scope>NUCLEOTIDE SEQUENCE</scope>
</reference>
<dbReference type="Proteomes" id="UP001151760">
    <property type="component" value="Unassembled WGS sequence"/>
</dbReference>
<dbReference type="CDD" id="cd00590">
    <property type="entry name" value="RRM_SF"/>
    <property type="match status" value="1"/>
</dbReference>
<accession>A0ABQ5J5N9</accession>
<comment type="caution">
    <text evidence="2">The sequence shown here is derived from an EMBL/GenBank/DDBJ whole genome shotgun (WGS) entry which is preliminary data.</text>
</comment>
<dbReference type="SUPFAM" id="SSF54928">
    <property type="entry name" value="RNA-binding domain, RBD"/>
    <property type="match status" value="1"/>
</dbReference>
<evidence type="ECO:0000256" key="1">
    <source>
        <dbReference type="SAM" id="MobiDB-lite"/>
    </source>
</evidence>
<feature type="region of interest" description="Disordered" evidence="1">
    <location>
        <begin position="98"/>
        <end position="118"/>
    </location>
</feature>